<accession>A0ABW5M906</accession>
<comment type="caution">
    <text evidence="1">The sequence shown here is derived from an EMBL/GenBank/DDBJ whole genome shotgun (WGS) entry which is preliminary data.</text>
</comment>
<dbReference type="RefSeq" id="WP_381526138.1">
    <property type="nucleotide sequence ID" value="NZ_JBHULN010000018.1"/>
</dbReference>
<evidence type="ECO:0000313" key="2">
    <source>
        <dbReference type="Proteomes" id="UP001597469"/>
    </source>
</evidence>
<evidence type="ECO:0000313" key="1">
    <source>
        <dbReference type="EMBL" id="MFD2573450.1"/>
    </source>
</evidence>
<name>A0ABW5M906_9BACT</name>
<sequence length="80" mass="9058">MDNLKKGDVLIRLSDNSEWEFSEYARGLVTTRADNQEFKGRSGIIKSTVMVRPLDQTGNKLSSKSFRGMQASEFKKADLE</sequence>
<reference evidence="2" key="1">
    <citation type="journal article" date="2019" name="Int. J. Syst. Evol. Microbiol.">
        <title>The Global Catalogue of Microorganisms (GCM) 10K type strain sequencing project: providing services to taxonomists for standard genome sequencing and annotation.</title>
        <authorList>
            <consortium name="The Broad Institute Genomics Platform"/>
            <consortium name="The Broad Institute Genome Sequencing Center for Infectious Disease"/>
            <person name="Wu L."/>
            <person name="Ma J."/>
        </authorList>
    </citation>
    <scope>NUCLEOTIDE SEQUENCE [LARGE SCALE GENOMIC DNA]</scope>
    <source>
        <strain evidence="2">KCTC 42805</strain>
    </source>
</reference>
<organism evidence="1 2">
    <name type="scientific">Spirosoma soli</name>
    <dbReference type="NCBI Taxonomy" id="1770529"/>
    <lineage>
        <taxon>Bacteria</taxon>
        <taxon>Pseudomonadati</taxon>
        <taxon>Bacteroidota</taxon>
        <taxon>Cytophagia</taxon>
        <taxon>Cytophagales</taxon>
        <taxon>Cytophagaceae</taxon>
        <taxon>Spirosoma</taxon>
    </lineage>
</organism>
<keyword evidence="2" id="KW-1185">Reference proteome</keyword>
<protein>
    <submittedName>
        <fullName evidence="1">Uncharacterized protein</fullName>
    </submittedName>
</protein>
<proteinExistence type="predicted"/>
<dbReference type="Proteomes" id="UP001597469">
    <property type="component" value="Unassembled WGS sequence"/>
</dbReference>
<gene>
    <name evidence="1" type="ORF">ACFSUS_22610</name>
</gene>
<dbReference type="EMBL" id="JBHULN010000018">
    <property type="protein sequence ID" value="MFD2573450.1"/>
    <property type="molecule type" value="Genomic_DNA"/>
</dbReference>